<dbReference type="InterPro" id="IPR004256">
    <property type="entry name" value="DUF234"/>
</dbReference>
<sequence>MTSWGFYGRTGTLETLDRIVRSPNWFFCRIQGRRRIGKTTLLRELSRSEPSLLARMVYMQIPDSDERDVAAGFRRALEDCESQFANALAAQVTDFASMAGAIGQLCRRGLIVVLDEFQYFTDARLYAFNSFLQEQVDRLRDTQGGGLFVLGSLQSEMSALLDDNGAPLFGRLTAAIDLQHWDFEDLTEVYRAHGIRDPHHWLTLWSCFEGVPKFYRDAYDQGLFQVGAGFQEALLERMFLREGSPLAEEADTSFLREVKGRLLSVLAFLAERPGSNHGQLVDTLLRDEDEASLKVTVRRLVESYHMVDKRHPVFSESKSRNARYYITDNFLQAWLWVVKPARDASRMRPLSKAIDLTLPRLNGHEGYAFEKLVRQLHVECSRKGVGDFSLTAIELGYWNRPRDEQNAIEIDVVALDEDTRRIRFGSCKRTASKHSRSSLAEFERHIERFMSTKEGRRVKGWTLTKALFSPAFSAEEDRALTAAGYQCLDLPAYARMLASPRSSR</sequence>
<dbReference type="PANTHER" id="PTHR34704">
    <property type="entry name" value="ATPASE"/>
    <property type="match status" value="1"/>
</dbReference>
<dbReference type="InterPro" id="IPR027417">
    <property type="entry name" value="P-loop_NTPase"/>
</dbReference>
<dbReference type="Gene3D" id="3.40.50.300">
    <property type="entry name" value="P-loop containing nucleotide triphosphate hydrolases"/>
    <property type="match status" value="1"/>
</dbReference>
<evidence type="ECO:0000259" key="1">
    <source>
        <dbReference type="Pfam" id="PF03008"/>
    </source>
</evidence>
<dbReference type="InterPro" id="IPR041682">
    <property type="entry name" value="AAA_14"/>
</dbReference>
<evidence type="ECO:0000313" key="4">
    <source>
        <dbReference type="Proteomes" id="UP000005808"/>
    </source>
</evidence>
<name>H1S122_9BURK</name>
<reference evidence="3 4" key="1">
    <citation type="journal article" date="2012" name="J. Bacteriol.">
        <title>De Novo Genome Project of Cupriavidus basilensis OR16.</title>
        <authorList>
            <person name="Cserhati M."/>
            <person name="Kriszt B."/>
            <person name="Szoboszlay S."/>
            <person name="Toth A."/>
            <person name="Szabo I."/>
            <person name="Tancsics A."/>
            <person name="Nagy I."/>
            <person name="Horvath B."/>
            <person name="Nagy I."/>
            <person name="Kukolya J."/>
        </authorList>
    </citation>
    <scope>NUCLEOTIDE SEQUENCE [LARGE SCALE GENOMIC DNA]</scope>
    <source>
        <strain evidence="3 4">OR16</strain>
    </source>
</reference>
<dbReference type="AlphaFoldDB" id="H1S122"/>
<proteinExistence type="predicted"/>
<dbReference type="PANTHER" id="PTHR34704:SF2">
    <property type="entry name" value="ATPASE"/>
    <property type="match status" value="1"/>
</dbReference>
<dbReference type="Proteomes" id="UP000005808">
    <property type="component" value="Unassembled WGS sequence"/>
</dbReference>
<dbReference type="Pfam" id="PF13173">
    <property type="entry name" value="AAA_14"/>
    <property type="match status" value="1"/>
</dbReference>
<protein>
    <submittedName>
        <fullName evidence="3">ATPase</fullName>
    </submittedName>
</protein>
<evidence type="ECO:0000259" key="2">
    <source>
        <dbReference type="Pfam" id="PF13173"/>
    </source>
</evidence>
<dbReference type="EMBL" id="AHJE01000016">
    <property type="protein sequence ID" value="EHP43838.1"/>
    <property type="molecule type" value="Genomic_DNA"/>
</dbReference>
<dbReference type="SUPFAM" id="SSF52540">
    <property type="entry name" value="P-loop containing nucleoside triphosphate hydrolases"/>
    <property type="match status" value="1"/>
</dbReference>
<feature type="domain" description="AAA" evidence="2">
    <location>
        <begin position="30"/>
        <end position="159"/>
    </location>
</feature>
<dbReference type="RefSeq" id="WP_006157173.1">
    <property type="nucleotide sequence ID" value="NZ_AHJE01000016.1"/>
</dbReference>
<organism evidence="3 4">
    <name type="scientific">Cupriavidus basilensis OR16</name>
    <dbReference type="NCBI Taxonomy" id="1127483"/>
    <lineage>
        <taxon>Bacteria</taxon>
        <taxon>Pseudomonadati</taxon>
        <taxon>Pseudomonadota</taxon>
        <taxon>Betaproteobacteria</taxon>
        <taxon>Burkholderiales</taxon>
        <taxon>Burkholderiaceae</taxon>
        <taxon>Cupriavidus</taxon>
    </lineage>
</organism>
<feature type="domain" description="DUF234" evidence="1">
    <location>
        <begin position="334"/>
        <end position="431"/>
    </location>
</feature>
<evidence type="ECO:0000313" key="3">
    <source>
        <dbReference type="EMBL" id="EHP43838.1"/>
    </source>
</evidence>
<dbReference type="OrthoDB" id="9801758at2"/>
<accession>H1S122</accession>
<dbReference type="PATRIC" id="fig|1127483.3.peg.1425"/>
<gene>
    <name evidence="3" type="ORF">OR16_07119</name>
</gene>
<comment type="caution">
    <text evidence="3">The sequence shown here is derived from an EMBL/GenBank/DDBJ whole genome shotgun (WGS) entry which is preliminary data.</text>
</comment>
<dbReference type="Pfam" id="PF03008">
    <property type="entry name" value="DUF234"/>
    <property type="match status" value="1"/>
</dbReference>